<feature type="compositionally biased region" description="Polar residues" evidence="1">
    <location>
        <begin position="114"/>
        <end position="124"/>
    </location>
</feature>
<feature type="compositionally biased region" description="Polar residues" evidence="1">
    <location>
        <begin position="86"/>
        <end position="98"/>
    </location>
</feature>
<feature type="compositionally biased region" description="Polar residues" evidence="1">
    <location>
        <begin position="777"/>
        <end position="791"/>
    </location>
</feature>
<feature type="compositionally biased region" description="Basic and acidic residues" evidence="1">
    <location>
        <begin position="368"/>
        <end position="385"/>
    </location>
</feature>
<feature type="compositionally biased region" description="Basic and acidic residues" evidence="1">
    <location>
        <begin position="311"/>
        <end position="326"/>
    </location>
</feature>
<feature type="region of interest" description="Disordered" evidence="1">
    <location>
        <begin position="1122"/>
        <end position="1187"/>
    </location>
</feature>
<dbReference type="Proteomes" id="UP001196413">
    <property type="component" value="Unassembled WGS sequence"/>
</dbReference>
<comment type="caution">
    <text evidence="2">The sequence shown here is derived from an EMBL/GenBank/DDBJ whole genome shotgun (WGS) entry which is preliminary data.</text>
</comment>
<feature type="region of interest" description="Disordered" evidence="1">
    <location>
        <begin position="777"/>
        <end position="870"/>
    </location>
</feature>
<proteinExistence type="predicted"/>
<evidence type="ECO:0000313" key="2">
    <source>
        <dbReference type="EMBL" id="KAJ1362964.1"/>
    </source>
</evidence>
<organism evidence="2 3">
    <name type="scientific">Parelaphostrongylus tenuis</name>
    <name type="common">Meningeal worm</name>
    <dbReference type="NCBI Taxonomy" id="148309"/>
    <lineage>
        <taxon>Eukaryota</taxon>
        <taxon>Metazoa</taxon>
        <taxon>Ecdysozoa</taxon>
        <taxon>Nematoda</taxon>
        <taxon>Chromadorea</taxon>
        <taxon>Rhabditida</taxon>
        <taxon>Rhabditina</taxon>
        <taxon>Rhabditomorpha</taxon>
        <taxon>Strongyloidea</taxon>
        <taxon>Metastrongylidae</taxon>
        <taxon>Parelaphostrongylus</taxon>
    </lineage>
</organism>
<feature type="region of interest" description="Disordered" evidence="1">
    <location>
        <begin position="1293"/>
        <end position="1334"/>
    </location>
</feature>
<sequence>MMREQEPPPRPPPPSKDEDKVDSFPLTKPRIFEEEQLLTQEELDHIARIQRLAEETLEEKNVAAPKSSFVGSLRGDIASGKADELPSSSVQAFPSFNLTSEQEESKEESEQTSGADQGTSSEVESPTEEHALYERTSPMLEDHYDTPSQALDDQRVPSPAPVAEQESYENMMLEQEPPPRPPPPSKGKDKVESSPLTKPKVFEEEQLLTQEELDHIARIQRLAEETLEVKNVAAPKSSSVESLRGDIASRKADELPSSSMQAFPSFNLASEQEESKEESEPTSGADQGTSSEVESPTEEHVLFERSSPVLKDQHDRLSPVLDHELAHLPAPAVDLDSDENKMLEQEPPPRPTPPSSAKGQVDSSPLTKPKDFEEEHLLTEEEVGHIAHIQRLTEETLEVKPVRAPEISSVEIFRGDNDSRKVDKLSSLSKQVFRNFNLSSEQEESKEEFGPTSGVDQGVSLEVMSPTKEHDLHERPSPVLGEEHDSSNKMLDHELVHLAAPVVDQEFDEYVMLRKPPPGPPLPSQSEDKVDSSLLAKAKVFEEEHLLAQQQLNQVACIRRAAKENSGEISIVAPPGASFEDFDGDVSIQKEDGLSSSLVEVAPTANVILERVESERESEPTSGADQQASSELESSTEENALYEKSSPLLEDQDDRSSPVLEDQRAPSSPFVVEQGSDESMMLRQELLPGPSLPSQSEDKVKMSPLAKHKVFKDEYSLTQEELDHTAWIHRLAEETLESKTIEASSIASSGSSHGCTARRKKDELASLSLHLFPSFNINLQQEESNGESEPTSGADERTSSEVESPAEEHDFYKRSSPLLEDHHDSSSPVLDDQHVPSPTPVVELKSGENMMVGEEAPPRPPLPSRIEDKVDASSLAGSNVFEEKYLLTHEGLDRIAGNQRLAKYTLEPELIEASPAASFGNVHEEIAILNENKLTSSSLHVLPSVNITIEREESTEESEPTSGADQRTSSELESPTGEDALYETSFPLLKDRRDRSSLTLNDQHAPLLAPVSEQRSDENIILKQGARWKPPLSSQSDEKVDVSPLARTKIFAEECLLSQEELDHIAWIQRLAGETTEARPIEAPPSASVENFNIDVAIRKEGEVSPSSVQVLPSVNVILERVESKEESEPTSGADEGISSEVESPFEENDLYERSSPLLGDQDDRSSAVLDNQRVPSPTLDVEQKSDEKMIMRQESLCKSPLLSQSVDQVKASPSRDSYVFQEDHLLTPENLDRAARFQPLAEETSKANPIYSVPTADAENLQGDATSGKAHEPLSSSLQVLPMINTFSELEQSQEEFELPSEGERRTCSDLNFQDEESPSNSRITRPCSARSSTYADKNDDYWFSEGPKEQSSDRVKDFNISVDSPSETSFPDSEHFVEWNFPHGIVLNEIGEKETTEQKPFAHDVRGKTRLERRSSVCMTIHSSNKPFILNRSISVSYTPSTVHMLPLQNPSMSTRHGIEDSNAVETHSTDLNARDGAGVQRRPKVQIIYTDHSLRESQSSHADNLSEHEGFFGTSMSESTKDLHTLCPEAATLRDHKTCDTGDEKFIRRSLSDVVQDVTLSSEPLRSSVSSICFTGTCSANHATLNAYELCEQHSFTDSRDLLCNVDFLCRLNFAAHRISEDIAEEAGRALRIHFRNQMNPRARYFKATSLTNDSVSVSSVEDDQQSEYVLLFSLEALCRHVMLAKSFFFCINDIACLIFKHPSTFMK</sequence>
<feature type="compositionally biased region" description="Polar residues" evidence="1">
    <location>
        <begin position="963"/>
        <end position="973"/>
    </location>
</feature>
<feature type="compositionally biased region" description="Basic and acidic residues" evidence="1">
    <location>
        <begin position="610"/>
        <end position="619"/>
    </location>
</feature>
<gene>
    <name evidence="2" type="ORF">KIN20_022702</name>
</gene>
<feature type="region of interest" description="Disordered" evidence="1">
    <location>
        <begin position="1497"/>
        <end position="1516"/>
    </location>
</feature>
<feature type="region of interest" description="Disordered" evidence="1">
    <location>
        <begin position="949"/>
        <end position="983"/>
    </location>
</feature>
<feature type="region of interest" description="Disordered" evidence="1">
    <location>
        <begin position="739"/>
        <end position="759"/>
    </location>
</feature>
<feature type="compositionally biased region" description="Polar residues" evidence="1">
    <location>
        <begin position="620"/>
        <end position="633"/>
    </location>
</feature>
<keyword evidence="3" id="KW-1185">Reference proteome</keyword>
<evidence type="ECO:0000256" key="1">
    <source>
        <dbReference type="SAM" id="MobiDB-lite"/>
    </source>
</evidence>
<feature type="compositionally biased region" description="Polar residues" evidence="1">
    <location>
        <begin position="1320"/>
        <end position="1334"/>
    </location>
</feature>
<feature type="compositionally biased region" description="Basic and acidic residues" evidence="1">
    <location>
        <begin position="243"/>
        <end position="254"/>
    </location>
</feature>
<feature type="compositionally biased region" description="Acidic residues" evidence="1">
    <location>
        <begin position="1293"/>
        <end position="1302"/>
    </location>
</feature>
<name>A0AAD5QVD5_PARTN</name>
<feature type="compositionally biased region" description="Polar residues" evidence="1">
    <location>
        <begin position="256"/>
        <end position="269"/>
    </location>
</feature>
<feature type="compositionally biased region" description="Pro residues" evidence="1">
    <location>
        <begin position="176"/>
        <end position="185"/>
    </location>
</feature>
<feature type="compositionally biased region" description="Basic and acidic residues" evidence="1">
    <location>
        <begin position="794"/>
        <end position="825"/>
    </location>
</feature>
<evidence type="ECO:0000313" key="3">
    <source>
        <dbReference type="Proteomes" id="UP001196413"/>
    </source>
</evidence>
<feature type="region of interest" description="Disordered" evidence="1">
    <location>
        <begin position="225"/>
        <end position="385"/>
    </location>
</feature>
<feature type="compositionally biased region" description="Low complexity" evidence="1">
    <location>
        <begin position="743"/>
        <end position="752"/>
    </location>
</feature>
<feature type="region of interest" description="Disordered" evidence="1">
    <location>
        <begin position="609"/>
        <end position="701"/>
    </location>
</feature>
<feature type="compositionally biased region" description="Polar residues" evidence="1">
    <location>
        <begin position="281"/>
        <end position="294"/>
    </location>
</feature>
<feature type="region of interest" description="Disordered" evidence="1">
    <location>
        <begin position="438"/>
        <end position="486"/>
    </location>
</feature>
<reference evidence="2" key="1">
    <citation type="submission" date="2021-06" db="EMBL/GenBank/DDBJ databases">
        <title>Parelaphostrongylus tenuis whole genome reference sequence.</title>
        <authorList>
            <person name="Garwood T.J."/>
            <person name="Larsen P.A."/>
            <person name="Fountain-Jones N.M."/>
            <person name="Garbe J.R."/>
            <person name="Macchietto M.G."/>
            <person name="Kania S.A."/>
            <person name="Gerhold R.W."/>
            <person name="Richards J.E."/>
            <person name="Wolf T.M."/>
        </authorList>
    </citation>
    <scope>NUCLEOTIDE SEQUENCE</scope>
    <source>
        <strain evidence="2">MNPRO001-30</strain>
        <tissue evidence="2">Meninges</tissue>
    </source>
</reference>
<feature type="region of interest" description="Disordered" evidence="1">
    <location>
        <begin position="55"/>
        <end position="207"/>
    </location>
</feature>
<dbReference type="EMBL" id="JAHQIW010004571">
    <property type="protein sequence ID" value="KAJ1362964.1"/>
    <property type="molecule type" value="Genomic_DNA"/>
</dbReference>
<feature type="compositionally biased region" description="Basic and acidic residues" evidence="1">
    <location>
        <begin position="467"/>
        <end position="486"/>
    </location>
</feature>
<feature type="compositionally biased region" description="Polar residues" evidence="1">
    <location>
        <begin position="355"/>
        <end position="366"/>
    </location>
</feature>
<protein>
    <submittedName>
        <fullName evidence="2">Uncharacterized protein</fullName>
    </submittedName>
</protein>
<feature type="region of interest" description="Disordered" evidence="1">
    <location>
        <begin position="1"/>
        <end position="36"/>
    </location>
</feature>
<accession>A0AAD5QVD5</accession>